<dbReference type="OrthoDB" id="56356at2157"/>
<evidence type="ECO:0000313" key="7">
    <source>
        <dbReference type="Proteomes" id="UP000740329"/>
    </source>
</evidence>
<dbReference type="InterPro" id="IPR002778">
    <property type="entry name" value="Signal_recog_particle_SRP19"/>
</dbReference>
<evidence type="ECO:0000313" key="6">
    <source>
        <dbReference type="EMBL" id="MBP2201060.1"/>
    </source>
</evidence>
<protein>
    <recommendedName>
        <fullName evidence="5">Signal recognition particle 19 kDa protein</fullName>
        <shortName evidence="5">SRP19</shortName>
    </recommendedName>
</protein>
<keyword evidence="3 5" id="KW-0733">Signal recognition particle</keyword>
<name>A0A8J7S3Z0_METVO</name>
<accession>A0A8J7S3Z0</accession>
<dbReference type="InterPro" id="IPR022938">
    <property type="entry name" value="SRP19_arc-type"/>
</dbReference>
<dbReference type="AlphaFoldDB" id="A0A8J7S3Z0"/>
<evidence type="ECO:0000256" key="3">
    <source>
        <dbReference type="ARBA" id="ARBA00023135"/>
    </source>
</evidence>
<dbReference type="GO" id="GO:0006617">
    <property type="term" value="P:SRP-dependent cotranslational protein targeting to membrane, signal sequence recognition"/>
    <property type="evidence" value="ECO:0007669"/>
    <property type="project" value="TreeGrafter"/>
</dbReference>
<dbReference type="EMBL" id="JAGGMV010000001">
    <property type="protein sequence ID" value="MBP2201060.1"/>
    <property type="molecule type" value="Genomic_DNA"/>
</dbReference>
<dbReference type="GO" id="GO:0048500">
    <property type="term" value="C:signal recognition particle"/>
    <property type="evidence" value="ECO:0007669"/>
    <property type="project" value="UniProtKB-UniRule"/>
</dbReference>
<gene>
    <name evidence="5" type="primary">srp19</name>
    <name evidence="6" type="ORF">J3E07_000458</name>
</gene>
<evidence type="ECO:0000256" key="1">
    <source>
        <dbReference type="ARBA" id="ARBA00004496"/>
    </source>
</evidence>
<keyword evidence="4 5" id="KW-0687">Ribonucleoprotein</keyword>
<proteinExistence type="inferred from homology"/>
<dbReference type="GO" id="GO:0008312">
    <property type="term" value="F:7S RNA binding"/>
    <property type="evidence" value="ECO:0007669"/>
    <property type="project" value="UniProtKB-UniRule"/>
</dbReference>
<dbReference type="Gene3D" id="3.30.56.30">
    <property type="entry name" value="Signal recognition particle, SRP19-like subunit"/>
    <property type="match status" value="1"/>
</dbReference>
<sequence length="97" mass="11281">MTQKEFVIWPAYFDIQNSRSKGRKLNKEFCTRNVKLKDLVSAAKKLGYSYEQVNSKAYPKEPWENVGHLKIKIKKEEDSESIGKYEILLKIGKQLSA</sequence>
<comment type="caution">
    <text evidence="6">The sequence shown here is derived from an EMBL/GenBank/DDBJ whole genome shotgun (WGS) entry which is preliminary data.</text>
</comment>
<dbReference type="InterPro" id="IPR036521">
    <property type="entry name" value="SRP19-like_sf"/>
</dbReference>
<evidence type="ECO:0000256" key="4">
    <source>
        <dbReference type="ARBA" id="ARBA00023274"/>
    </source>
</evidence>
<keyword evidence="2 5" id="KW-0963">Cytoplasm</keyword>
<comment type="subcellular location">
    <subcellularLocation>
        <location evidence="1 5">Cytoplasm</location>
    </subcellularLocation>
</comment>
<dbReference type="HAMAP" id="MF_00305">
    <property type="entry name" value="SRP19"/>
    <property type="match status" value="1"/>
</dbReference>
<comment type="subunit">
    <text evidence="5">Part of the signal recognition particle protein translocation system, which is composed of SRP and FtsY. Archaeal SRP consists of a 7S RNA molecule of 300 nucleotides and two protein subunits: SRP54 and SRP19.</text>
</comment>
<dbReference type="PANTHER" id="PTHR17453:SF0">
    <property type="entry name" value="SIGNAL RECOGNITION PARTICLE 19 KDA PROTEIN"/>
    <property type="match status" value="1"/>
</dbReference>
<dbReference type="Pfam" id="PF01922">
    <property type="entry name" value="SRP19"/>
    <property type="match status" value="1"/>
</dbReference>
<dbReference type="SUPFAM" id="SSF69695">
    <property type="entry name" value="SRP19"/>
    <property type="match status" value="1"/>
</dbReference>
<dbReference type="Proteomes" id="UP000740329">
    <property type="component" value="Unassembled WGS sequence"/>
</dbReference>
<dbReference type="PANTHER" id="PTHR17453">
    <property type="entry name" value="SIGNAL RECOGNITION PARTICLE 19 KD PROTEIN"/>
    <property type="match status" value="1"/>
</dbReference>
<organism evidence="6 7">
    <name type="scientific">Methanococcus voltae</name>
    <dbReference type="NCBI Taxonomy" id="2188"/>
    <lineage>
        <taxon>Archaea</taxon>
        <taxon>Methanobacteriati</taxon>
        <taxon>Methanobacteriota</taxon>
        <taxon>Methanomada group</taxon>
        <taxon>Methanococci</taxon>
        <taxon>Methanococcales</taxon>
        <taxon>Methanococcaceae</taxon>
        <taxon>Methanococcus</taxon>
    </lineage>
</organism>
<keyword evidence="5" id="KW-0694">RNA-binding</keyword>
<dbReference type="RefSeq" id="WP_209590528.1">
    <property type="nucleotide sequence ID" value="NZ_JAGGMU010000001.1"/>
</dbReference>
<evidence type="ECO:0000256" key="2">
    <source>
        <dbReference type="ARBA" id="ARBA00022490"/>
    </source>
</evidence>
<reference evidence="6" key="1">
    <citation type="submission" date="2021-03" db="EMBL/GenBank/DDBJ databases">
        <title>Genomic Encyclopedia of Type Strains, Phase IV (KMG-V): Genome sequencing to study the core and pangenomes of soil and plant-associated prokaryotes.</title>
        <authorList>
            <person name="Whitman W."/>
        </authorList>
    </citation>
    <scope>NUCLEOTIDE SEQUENCE</scope>
    <source>
        <strain evidence="6">C4</strain>
    </source>
</reference>
<comment type="function">
    <text evidence="5">Involved in targeting and insertion of nascent membrane proteins into the cytoplasmic membrane. Binds directly to 7S RNA and mediates binding of the 54 kDa subunit of the SRP.</text>
</comment>
<comment type="similarity">
    <text evidence="5">Belongs to the SRP19 family.</text>
</comment>
<evidence type="ECO:0000256" key="5">
    <source>
        <dbReference type="HAMAP-Rule" id="MF_00305"/>
    </source>
</evidence>